<evidence type="ECO:0000313" key="4">
    <source>
        <dbReference type="EMBL" id="AIE15914.1"/>
    </source>
</evidence>
<dbReference type="AlphaFoldDB" id="A0A0A7CKF0"/>
<dbReference type="SMART" id="SM00950">
    <property type="entry name" value="Piwi"/>
    <property type="match status" value="1"/>
</dbReference>
<proteinExistence type="evidence at transcript level"/>
<sequence>MDAAKGSPGLNPPLRLPSGARGKPIRLNTNYFPIKMKAEVNLVQYEVSIKQDTKSNIKIGKKQNTKIFEKMKERNQDVFSKPVAFDGFKNAYSVEVLPSLKKKKTITFKVILELEEGDGDPVSFTVQISRGITKGLRELMVSLKCTDMHKNISFTIFRMLDTMLRYHRLLRYEAVGKKRYFLLNREINRPIDIGPAVQGVTGFFSSMKASAHEKGSLMINIDLAHTVFYKEQPLLDFINNVLHVGRNDLDAPLDIKLRKILERGLADLRVETTHIPRTYRIIGLSMYGPDRQMFPLNNSESGKIEQRTVQDYFEKEYKKTIKYPRLICIQAYPKEKNIYLPLEYCVVARGQRSFGNLSNSEAGKFIRSSAIPPGKRLEQIKNIYNDNKFANHEMIASLQLDVAKSPFTVTGRVLSPPKLMMDQEVQPKRGGWGTRDEKFYIGAVVYTWAVIDYTHTWQGALERYIRTLRSLGDRKGMVFKSPVSVTKGIRKNVTQQFQNLKKKFPEIQMILVVLEEADSLYSRIKTVGDLEISVITQCVKKRCMEECRFITIGNLLVKINAKMGGINSVWSRSPKLMKRSLMVMGADVNHPSAGDARTPSMAAIVASIDNNFSKYAVEVRPQKHRNEIIQDVKEMTKNLLKSFSIANNSKPQRIIVYRDGVSDVQFHQVLQHEFLAIREACKELEETYKPAITFLLVMKRHHTRFFQVDEVGKNIPPGTVVDSGITHPIERDFYLCSHQGIQGTSRPAHYHVLWDDNNLTMDQLQEFTYNMCHVYSRCSKSVSLPAPVAYAHLAAFRAKVHAMEVNIQES</sequence>
<dbReference type="Gene3D" id="3.30.420.10">
    <property type="entry name" value="Ribonuclease H-like superfamily/Ribonuclease H"/>
    <property type="match status" value="1"/>
</dbReference>
<dbReference type="InterPro" id="IPR014811">
    <property type="entry name" value="ArgoL1"/>
</dbReference>
<dbReference type="Pfam" id="PF08699">
    <property type="entry name" value="ArgoL1"/>
    <property type="match status" value="1"/>
</dbReference>
<name>A0A0A7CKF0_PENMO</name>
<dbReference type="PROSITE" id="PS50822">
    <property type="entry name" value="PIWI"/>
    <property type="match status" value="1"/>
</dbReference>
<dbReference type="InterPro" id="IPR003165">
    <property type="entry name" value="Piwi"/>
</dbReference>
<dbReference type="SUPFAM" id="SSF101690">
    <property type="entry name" value="PAZ domain"/>
    <property type="match status" value="1"/>
</dbReference>
<dbReference type="Pfam" id="PF02171">
    <property type="entry name" value="Piwi"/>
    <property type="match status" value="1"/>
</dbReference>
<dbReference type="InterPro" id="IPR012337">
    <property type="entry name" value="RNaseH-like_sf"/>
</dbReference>
<dbReference type="Pfam" id="PF16486">
    <property type="entry name" value="ArgoN"/>
    <property type="match status" value="1"/>
</dbReference>
<reference evidence="4" key="1">
    <citation type="journal article" date="2015" name="Fish Shellfish Immunol.">
        <title>A novel gonad-specific Argonaute 4 serves as a defense against transposons in the black tiger shrimp Penaeus monodon.</title>
        <authorList>
            <person name="Leebonoi W."/>
            <person name="Sukthaworn S."/>
            <person name="Panyim S."/>
            <person name="Udomkit A."/>
        </authorList>
    </citation>
    <scope>NUCLEOTIDE SEQUENCE</scope>
</reference>
<dbReference type="SUPFAM" id="SSF53098">
    <property type="entry name" value="Ribonuclease H-like"/>
    <property type="match status" value="1"/>
</dbReference>
<dbReference type="CDD" id="cd02846">
    <property type="entry name" value="PAZ_argonaute_like"/>
    <property type="match status" value="1"/>
</dbReference>
<feature type="domain" description="Piwi" evidence="3">
    <location>
        <begin position="509"/>
        <end position="803"/>
    </location>
</feature>
<dbReference type="CDD" id="cd04657">
    <property type="entry name" value="Piwi_ago-like"/>
    <property type="match status" value="1"/>
</dbReference>
<dbReference type="InterPro" id="IPR036397">
    <property type="entry name" value="RNaseH_sf"/>
</dbReference>
<dbReference type="Gene3D" id="3.40.50.2300">
    <property type="match status" value="1"/>
</dbReference>
<gene>
    <name evidence="4" type="primary">Ago4</name>
</gene>
<protein>
    <submittedName>
        <fullName evidence="4">Argonaute 4</fullName>
    </submittedName>
</protein>
<dbReference type="InterPro" id="IPR003100">
    <property type="entry name" value="PAZ_dom"/>
</dbReference>
<organism evidence="4">
    <name type="scientific">Penaeus monodon</name>
    <name type="common">Giant tiger prawn</name>
    <dbReference type="NCBI Taxonomy" id="6687"/>
    <lineage>
        <taxon>Eukaryota</taxon>
        <taxon>Metazoa</taxon>
        <taxon>Ecdysozoa</taxon>
        <taxon>Arthropoda</taxon>
        <taxon>Crustacea</taxon>
        <taxon>Multicrustacea</taxon>
        <taxon>Malacostraca</taxon>
        <taxon>Eumalacostraca</taxon>
        <taxon>Eucarida</taxon>
        <taxon>Decapoda</taxon>
        <taxon>Dendrobranchiata</taxon>
        <taxon>Penaeoidea</taxon>
        <taxon>Penaeidae</taxon>
        <taxon>Penaeus</taxon>
    </lineage>
</organism>
<dbReference type="OrthoDB" id="6367583at2759"/>
<evidence type="ECO:0000259" key="2">
    <source>
        <dbReference type="PROSITE" id="PS50821"/>
    </source>
</evidence>
<dbReference type="PANTHER" id="PTHR22891">
    <property type="entry name" value="EUKARYOTIC TRANSLATION INITIATION FACTOR 2C"/>
    <property type="match status" value="1"/>
</dbReference>
<dbReference type="Pfam" id="PF02170">
    <property type="entry name" value="PAZ"/>
    <property type="match status" value="1"/>
</dbReference>
<dbReference type="InterPro" id="IPR032474">
    <property type="entry name" value="Argonaute_N"/>
</dbReference>
<dbReference type="InterPro" id="IPR045246">
    <property type="entry name" value="Piwi_ago-like"/>
</dbReference>
<dbReference type="InterPro" id="IPR036085">
    <property type="entry name" value="PAZ_dom_sf"/>
</dbReference>
<dbReference type="SMART" id="SM01163">
    <property type="entry name" value="DUF1785"/>
    <property type="match status" value="1"/>
</dbReference>
<dbReference type="GO" id="GO:0003723">
    <property type="term" value="F:RNA binding"/>
    <property type="evidence" value="ECO:0007669"/>
    <property type="project" value="InterPro"/>
</dbReference>
<dbReference type="Gene3D" id="2.170.260.10">
    <property type="entry name" value="paz domain"/>
    <property type="match status" value="1"/>
</dbReference>
<feature type="region of interest" description="Disordered" evidence="1">
    <location>
        <begin position="1"/>
        <end position="21"/>
    </location>
</feature>
<dbReference type="GO" id="GO:0034587">
    <property type="term" value="P:piRNA processing"/>
    <property type="evidence" value="ECO:0007669"/>
    <property type="project" value="UniProtKB-ARBA"/>
</dbReference>
<dbReference type="EMBL" id="KF911324">
    <property type="protein sequence ID" value="AIE15914.1"/>
    <property type="molecule type" value="mRNA"/>
</dbReference>
<evidence type="ECO:0000256" key="1">
    <source>
        <dbReference type="SAM" id="MobiDB-lite"/>
    </source>
</evidence>
<dbReference type="PROSITE" id="PS50821">
    <property type="entry name" value="PAZ"/>
    <property type="match status" value="1"/>
</dbReference>
<feature type="domain" description="PAZ" evidence="2">
    <location>
        <begin position="233"/>
        <end position="349"/>
    </location>
</feature>
<evidence type="ECO:0000259" key="3">
    <source>
        <dbReference type="PROSITE" id="PS50822"/>
    </source>
</evidence>
<accession>A0A0A7CKF0</accession>